<dbReference type="VEuPathDB" id="FungiDB:MGG_14783"/>
<keyword evidence="2" id="KW-1185">Reference proteome</keyword>
<dbReference type="GeneID" id="5050079"/>
<dbReference type="Proteomes" id="UP000009058">
    <property type="component" value="Chromosome 2"/>
</dbReference>
<gene>
    <name evidence="1" type="ORF">MGG_14783</name>
</gene>
<proteinExistence type="predicted"/>
<accession>G4MSL5</accession>
<sequence length="63" mass="6869">MFAISNRTVDATKAYLRIIDILPPVLTANRPLCSFGSETSGANWLLLSAGKVPLRSRHTPSSR</sequence>
<dbReference type="RefSeq" id="XP_003714438.1">
    <property type="nucleotide sequence ID" value="XM_003714390.1"/>
</dbReference>
<dbReference type="InParanoid" id="G4MSL5"/>
<protein>
    <submittedName>
        <fullName evidence="1">Uncharacterized protein</fullName>
    </submittedName>
</protein>
<name>G4MSL5_PYRO7</name>
<dbReference type="HOGENOM" id="CLU_2886261_0_0_1"/>
<evidence type="ECO:0000313" key="1">
    <source>
        <dbReference type="EMBL" id="EHA54631.1"/>
    </source>
</evidence>
<dbReference type="KEGG" id="mgr:MGG_14783"/>
<dbReference type="EMBL" id="CM001232">
    <property type="protein sequence ID" value="EHA54631.1"/>
    <property type="molecule type" value="Genomic_DNA"/>
</dbReference>
<dbReference type="AlphaFoldDB" id="G4MSL5"/>
<reference evidence="1 2" key="1">
    <citation type="journal article" date="2005" name="Nature">
        <title>The genome sequence of the rice blast fungus Magnaporthe grisea.</title>
        <authorList>
            <person name="Dean R.A."/>
            <person name="Talbot N.J."/>
            <person name="Ebbole D.J."/>
            <person name="Farman M.L."/>
            <person name="Mitchell T.K."/>
            <person name="Orbach M.J."/>
            <person name="Thon M."/>
            <person name="Kulkarni R."/>
            <person name="Xu J.R."/>
            <person name="Pan H."/>
            <person name="Read N.D."/>
            <person name="Lee Y.H."/>
            <person name="Carbone I."/>
            <person name="Brown D."/>
            <person name="Oh Y.Y."/>
            <person name="Donofrio N."/>
            <person name="Jeong J.S."/>
            <person name="Soanes D.M."/>
            <person name="Djonovic S."/>
            <person name="Kolomiets E."/>
            <person name="Rehmeyer C."/>
            <person name="Li W."/>
            <person name="Harding M."/>
            <person name="Kim S."/>
            <person name="Lebrun M.H."/>
            <person name="Bohnert H."/>
            <person name="Coughlan S."/>
            <person name="Butler J."/>
            <person name="Calvo S."/>
            <person name="Ma L.J."/>
            <person name="Nicol R."/>
            <person name="Purcell S."/>
            <person name="Nusbaum C."/>
            <person name="Galagan J.E."/>
            <person name="Birren B.W."/>
        </authorList>
    </citation>
    <scope>NUCLEOTIDE SEQUENCE [LARGE SCALE GENOMIC DNA]</scope>
    <source>
        <strain evidence="2">70-15 / ATCC MYA-4617 / FGSC 8958</strain>
    </source>
</reference>
<organism evidence="1 2">
    <name type="scientific">Pyricularia oryzae (strain 70-15 / ATCC MYA-4617 / FGSC 8958)</name>
    <name type="common">Rice blast fungus</name>
    <name type="synonym">Magnaporthe oryzae</name>
    <dbReference type="NCBI Taxonomy" id="242507"/>
    <lineage>
        <taxon>Eukaryota</taxon>
        <taxon>Fungi</taxon>
        <taxon>Dikarya</taxon>
        <taxon>Ascomycota</taxon>
        <taxon>Pezizomycotina</taxon>
        <taxon>Sordariomycetes</taxon>
        <taxon>Sordariomycetidae</taxon>
        <taxon>Magnaporthales</taxon>
        <taxon>Pyriculariaceae</taxon>
        <taxon>Pyricularia</taxon>
    </lineage>
</organism>
<reference key="2">
    <citation type="submission" date="2011-05" db="EMBL/GenBank/DDBJ databases">
        <title>The Genome Sequence of Magnaporthe oryzae 70-15.</title>
        <authorList>
            <consortium name="The Broad Institute Genome Sequencing Platform"/>
            <person name="Ma L.-J."/>
            <person name="Dead R."/>
            <person name="Young S.K."/>
            <person name="Zeng Q."/>
            <person name="Gargeya S."/>
            <person name="Fitzgerald M."/>
            <person name="Haas B."/>
            <person name="Abouelleil A."/>
            <person name="Alvarado L."/>
            <person name="Arachchi H.M."/>
            <person name="Berlin A."/>
            <person name="Brown A."/>
            <person name="Chapman S.B."/>
            <person name="Chen Z."/>
            <person name="Dunbar C."/>
            <person name="Freedman E."/>
            <person name="Gearin G."/>
            <person name="Gellesch M."/>
            <person name="Goldberg J."/>
            <person name="Griggs A."/>
            <person name="Gujja S."/>
            <person name="Heiman D."/>
            <person name="Howarth C."/>
            <person name="Larson L."/>
            <person name="Lui A."/>
            <person name="MacDonald P.J.P."/>
            <person name="Mehta T."/>
            <person name="Montmayeur A."/>
            <person name="Murphy C."/>
            <person name="Neiman D."/>
            <person name="Pearson M."/>
            <person name="Priest M."/>
            <person name="Roberts A."/>
            <person name="Saif S."/>
            <person name="Shea T."/>
            <person name="Shenoy N."/>
            <person name="Sisk P."/>
            <person name="Stolte C."/>
            <person name="Sykes S."/>
            <person name="Yandava C."/>
            <person name="Wortman J."/>
            <person name="Nusbaum C."/>
            <person name="Birren B."/>
        </authorList>
    </citation>
    <scope>NUCLEOTIDE SEQUENCE</scope>
    <source>
        <strain>70-15</strain>
    </source>
</reference>
<evidence type="ECO:0000313" key="2">
    <source>
        <dbReference type="Proteomes" id="UP000009058"/>
    </source>
</evidence>